<dbReference type="RefSeq" id="WP_103184797.1">
    <property type="nucleotide sequence ID" value="NZ_CP046377.1"/>
</dbReference>
<evidence type="ECO:0000313" key="2">
    <source>
        <dbReference type="EMBL" id="MFJ5320383.1"/>
    </source>
</evidence>
<evidence type="ECO:0000313" key="5">
    <source>
        <dbReference type="Proteomes" id="UP001617714"/>
    </source>
</evidence>
<gene>
    <name evidence="2" type="ORF">ACIPSN_03165</name>
    <name evidence="3" type="ORF">GMX10_21725</name>
</gene>
<dbReference type="CDD" id="cd00093">
    <property type="entry name" value="HTH_XRE"/>
    <property type="match status" value="1"/>
</dbReference>
<accession>A0AAP9LEG9</accession>
<feature type="domain" description="HTH cro/C1-type" evidence="1">
    <location>
        <begin position="23"/>
        <end position="69"/>
    </location>
</feature>
<dbReference type="EMBL" id="CP046377">
    <property type="protein sequence ID" value="QHQ26353.1"/>
    <property type="molecule type" value="Genomic_DNA"/>
</dbReference>
<dbReference type="SUPFAM" id="SSF47413">
    <property type="entry name" value="lambda repressor-like DNA-binding domains"/>
    <property type="match status" value="1"/>
</dbReference>
<dbReference type="GO" id="GO:0003677">
    <property type="term" value="F:DNA binding"/>
    <property type="evidence" value="ECO:0007669"/>
    <property type="project" value="InterPro"/>
</dbReference>
<proteinExistence type="predicted"/>
<reference evidence="4" key="1">
    <citation type="submission" date="2019-11" db="EMBL/GenBank/DDBJ databases">
        <authorList>
            <person name="Jee S."/>
        </authorList>
    </citation>
    <scope>NUCLEOTIDE SEQUENCE [LARGE SCALE GENOMIC DNA]</scope>
    <source>
        <strain evidence="4">PZ1</strain>
    </source>
</reference>
<reference evidence="2 5" key="3">
    <citation type="submission" date="2024-10" db="EMBL/GenBank/DDBJ databases">
        <authorList>
            <person name="Lu C.-H."/>
        </authorList>
    </citation>
    <scope>NUCLEOTIDE SEQUENCE [LARGE SCALE GENOMIC DNA]</scope>
    <source>
        <strain evidence="2 5">22QBSP01-2</strain>
    </source>
</reference>
<protein>
    <submittedName>
        <fullName evidence="3">Helix-turn-helix domain-containing protein</fullName>
    </submittedName>
</protein>
<dbReference type="SMART" id="SM00530">
    <property type="entry name" value="HTH_XRE"/>
    <property type="match status" value="1"/>
</dbReference>
<organism evidence="3 4">
    <name type="scientific">Pectobacterium parvum</name>
    <dbReference type="NCBI Taxonomy" id="2778550"/>
    <lineage>
        <taxon>Bacteria</taxon>
        <taxon>Pseudomonadati</taxon>
        <taxon>Pseudomonadota</taxon>
        <taxon>Gammaproteobacteria</taxon>
        <taxon>Enterobacterales</taxon>
        <taxon>Pectobacteriaceae</taxon>
        <taxon>Pectobacterium</taxon>
    </lineage>
</organism>
<keyword evidence="5" id="KW-1185">Reference proteome</keyword>
<evidence type="ECO:0000313" key="3">
    <source>
        <dbReference type="EMBL" id="QHQ26353.1"/>
    </source>
</evidence>
<dbReference type="InterPro" id="IPR001387">
    <property type="entry name" value="Cro/C1-type_HTH"/>
</dbReference>
<dbReference type="Pfam" id="PF13560">
    <property type="entry name" value="HTH_31"/>
    <property type="match status" value="1"/>
</dbReference>
<evidence type="ECO:0000313" key="4">
    <source>
        <dbReference type="Proteomes" id="UP000464054"/>
    </source>
</evidence>
<dbReference type="PROSITE" id="PS50943">
    <property type="entry name" value="HTH_CROC1"/>
    <property type="match status" value="1"/>
</dbReference>
<dbReference type="Gene3D" id="1.10.260.40">
    <property type="entry name" value="lambda repressor-like DNA-binding domains"/>
    <property type="match status" value="1"/>
</dbReference>
<name>A0AAP9LEG9_9GAMM</name>
<evidence type="ECO:0000259" key="1">
    <source>
        <dbReference type="PROSITE" id="PS50943"/>
    </source>
</evidence>
<reference evidence="3" key="2">
    <citation type="journal article" date="2022" name="Plant Pathol J">
        <title>Comparative Genomic Analysis of Pathogenic Factors of Pectobacterium Species Isolated in South Korea Using Whole-Genome Sequencing.</title>
        <authorList>
            <person name="Jee S."/>
            <person name="Kang I.J."/>
            <person name="Bak G."/>
            <person name="Kang S."/>
            <person name="Lee J."/>
            <person name="Heu S."/>
            <person name="Hwang I."/>
        </authorList>
    </citation>
    <scope>NUCLEOTIDE SEQUENCE</scope>
    <source>
        <strain evidence="3">PZ1</strain>
    </source>
</reference>
<dbReference type="InterPro" id="IPR010982">
    <property type="entry name" value="Lambda_DNA-bd_dom_sf"/>
</dbReference>
<dbReference type="Proteomes" id="UP001617714">
    <property type="component" value="Unassembled WGS sequence"/>
</dbReference>
<dbReference type="AlphaFoldDB" id="A0AAP9LEG9"/>
<dbReference type="Proteomes" id="UP000464054">
    <property type="component" value="Chromosome"/>
</dbReference>
<dbReference type="EMBL" id="JBIXKD010000003">
    <property type="protein sequence ID" value="MFJ5320383.1"/>
    <property type="molecule type" value="Genomic_DNA"/>
</dbReference>
<sequence length="143" mass="15152">MRSIDLFCQGRKVTFRSLCVERLKSERKRLSLNQADVAELCGVSRETWGKYERGSMVPGGDVLLSFAMAGANIQFVLTGEESGGVALSRDEIELVKSFRAAPLAVKAAALGALTAGSSATAGSINVTGSGQRVAGRDYHEGKK</sequence>